<dbReference type="InterPro" id="IPR050902">
    <property type="entry name" value="ABC_Transporter_SBP"/>
</dbReference>
<reference evidence="3 6" key="3">
    <citation type="submission" date="2019-07" db="EMBL/GenBank/DDBJ databases">
        <title>Whole genome shotgun sequence of Flavobacterium glycines NBRC 105008.</title>
        <authorList>
            <person name="Hosoyama A."/>
            <person name="Uohara A."/>
            <person name="Ohji S."/>
            <person name="Ichikawa N."/>
        </authorList>
    </citation>
    <scope>NUCLEOTIDE SEQUENCE [LARGE SCALE GENOMIC DNA]</scope>
    <source>
        <strain evidence="3 6">NBRC 105008</strain>
    </source>
</reference>
<proteinExistence type="predicted"/>
<dbReference type="Proteomes" id="UP000093226">
    <property type="component" value="Unassembled WGS sequence"/>
</dbReference>
<dbReference type="InterPro" id="IPR054828">
    <property type="entry name" value="Vit_B12_bind_prot"/>
</dbReference>
<sequence length="269" mass="31019">MNQLENYTLIDSIGTQHTFHKVPQRIISLVPSQTELLVDLGLESKIVGITKFCIHPKDLRSKKAIVGGTKKVDCDKIKALVPDVIICNKEENTLEMVETLRTICPVWVTDIVTVEDNFKMISDFGNLFDCVAEAENWNRKLTLALSDFKSFIQTKPVKKVAYFIWKKPYMVSGSANFINELLELNHFENVFANQQRYPEVEPEKINANGDLDFIFLSSEPYPFKEKDVLEMHIFTQPAKIVLVDGEMFSWYGSRLLKAFDYFKELHQKL</sequence>
<dbReference type="Gene3D" id="3.40.50.1980">
    <property type="entry name" value="Nitrogenase molybdenum iron protein domain"/>
    <property type="match status" value="2"/>
</dbReference>
<dbReference type="PANTHER" id="PTHR30535:SF34">
    <property type="entry name" value="MOLYBDATE-BINDING PROTEIN MOLA"/>
    <property type="match status" value="1"/>
</dbReference>
<feature type="domain" description="Fe/B12 periplasmic-binding" evidence="2">
    <location>
        <begin position="25"/>
        <end position="269"/>
    </location>
</feature>
<comment type="caution">
    <text evidence="4">The sequence shown here is derived from an EMBL/GenBank/DDBJ whole genome shotgun (WGS) entry which is preliminary data.</text>
</comment>
<dbReference type="Pfam" id="PF01497">
    <property type="entry name" value="Peripla_BP_2"/>
    <property type="match status" value="1"/>
</dbReference>
<reference evidence="5" key="1">
    <citation type="submission" date="2016-03" db="EMBL/GenBank/DDBJ databases">
        <title>Draft genome sequence of Paenibacillus glacialis DSM 22343.</title>
        <authorList>
            <person name="Shin S.-K."/>
            <person name="Yi H."/>
        </authorList>
    </citation>
    <scope>NUCLEOTIDE SEQUENCE [LARGE SCALE GENOMIC DNA]</scope>
    <source>
        <strain evidence="5">NBRC 105008</strain>
    </source>
</reference>
<dbReference type="PROSITE" id="PS50983">
    <property type="entry name" value="FE_B12_PBP"/>
    <property type="match status" value="1"/>
</dbReference>
<reference evidence="4" key="2">
    <citation type="submission" date="2016-03" db="EMBL/GenBank/DDBJ databases">
        <authorList>
            <person name="Ploux O."/>
        </authorList>
    </citation>
    <scope>NUCLEOTIDE SEQUENCE</scope>
    <source>
        <strain evidence="4">NBRC 105008</strain>
    </source>
</reference>
<dbReference type="Proteomes" id="UP000321579">
    <property type="component" value="Unassembled WGS sequence"/>
</dbReference>
<evidence type="ECO:0000259" key="2">
    <source>
        <dbReference type="PROSITE" id="PS50983"/>
    </source>
</evidence>
<dbReference type="EMBL" id="LVEO01000003">
    <property type="protein sequence ID" value="OCB74201.1"/>
    <property type="molecule type" value="Genomic_DNA"/>
</dbReference>
<dbReference type="GO" id="GO:0071281">
    <property type="term" value="P:cellular response to iron ion"/>
    <property type="evidence" value="ECO:0007669"/>
    <property type="project" value="TreeGrafter"/>
</dbReference>
<evidence type="ECO:0000313" key="6">
    <source>
        <dbReference type="Proteomes" id="UP000321579"/>
    </source>
</evidence>
<dbReference type="STRING" id="551990.SAMN05192550_3137"/>
<dbReference type="AlphaFoldDB" id="A0A1B9DWX9"/>
<evidence type="ECO:0000313" key="4">
    <source>
        <dbReference type="EMBL" id="OCB74201.1"/>
    </source>
</evidence>
<dbReference type="PANTHER" id="PTHR30535">
    <property type="entry name" value="VITAMIN B12-BINDING PROTEIN"/>
    <property type="match status" value="1"/>
</dbReference>
<evidence type="ECO:0000313" key="3">
    <source>
        <dbReference type="EMBL" id="GEL12291.1"/>
    </source>
</evidence>
<name>A0A1B9DWX9_9FLAO</name>
<keyword evidence="1" id="KW-0732">Signal</keyword>
<accession>A0A1B9DWX9</accession>
<evidence type="ECO:0000256" key="1">
    <source>
        <dbReference type="ARBA" id="ARBA00022729"/>
    </source>
</evidence>
<evidence type="ECO:0000313" key="5">
    <source>
        <dbReference type="Proteomes" id="UP000093226"/>
    </source>
</evidence>
<dbReference type="SUPFAM" id="SSF53807">
    <property type="entry name" value="Helical backbone' metal receptor"/>
    <property type="match status" value="1"/>
</dbReference>
<dbReference type="EMBL" id="BJVF01000010">
    <property type="protein sequence ID" value="GEL12291.1"/>
    <property type="molecule type" value="Genomic_DNA"/>
</dbReference>
<dbReference type="InterPro" id="IPR002491">
    <property type="entry name" value="ABC_transptr_periplasmic_BD"/>
</dbReference>
<organism evidence="4 5">
    <name type="scientific">Flavobacterium glycines</name>
    <dbReference type="NCBI Taxonomy" id="551990"/>
    <lineage>
        <taxon>Bacteria</taxon>
        <taxon>Pseudomonadati</taxon>
        <taxon>Bacteroidota</taxon>
        <taxon>Flavobacteriia</taxon>
        <taxon>Flavobacteriales</taxon>
        <taxon>Flavobacteriaceae</taxon>
        <taxon>Flavobacterium</taxon>
    </lineage>
</organism>
<protein>
    <submittedName>
        <fullName evidence="4">Cobalamin-binding protein</fullName>
    </submittedName>
    <submittedName>
        <fullName evidence="3">Iron ABC transporter</fullName>
    </submittedName>
</protein>
<dbReference type="NCBIfam" id="NF038402">
    <property type="entry name" value="TroA_like"/>
    <property type="match status" value="1"/>
</dbReference>
<gene>
    <name evidence="4" type="ORF">FBGL_02000</name>
    <name evidence="3" type="ORF">FGL01_30300</name>
</gene>